<dbReference type="Gene3D" id="2.40.10.10">
    <property type="entry name" value="Trypsin-like serine proteases"/>
    <property type="match status" value="2"/>
</dbReference>
<dbReference type="PANTHER" id="PTHR24253:SF35">
    <property type="entry name" value="THREONINE PROTEASE PRSS50-RELATED"/>
    <property type="match status" value="1"/>
</dbReference>
<dbReference type="InterPro" id="IPR001254">
    <property type="entry name" value="Trypsin_dom"/>
</dbReference>
<accession>A0A7J7R2N4</accession>
<dbReference type="Proteomes" id="UP000558488">
    <property type="component" value="Unassembled WGS sequence"/>
</dbReference>
<sequence>MERRCQPPVPAPVRPRLLGLLGLLGLLLPLLPPAGCWGAARPDPGASCATCPSGGPRPPRQVPQQNPTTTTGPPTTGPHITGPPTTGAPTTTGPPRTGPPTTTGLTTTGLTTTGAPTTTGLTTTGLTTTGPPPTGPTTTTGLTNTCPPITGSPPTGPPPTGPTTVQNPTTPVITAAPLTCGNSHEPDPTLRDPEAVARRWPWMASVRANGTHVCAGTLIAAQWVLTVAHCLTQDGVTYSVRMGSPWIDQRAPTTVDVGVREVILNSRFRARRYWSWVGKANNIALLRLERALTYSKYVWPICLPGLDYKVQDFSLCTVTGWGRPRANGSWPQSRTIQEREVTVLSSKECEDFYHRFSRIPALIRIINSQMVCVQDTDRKQFCYETSGEPLSCPAEGTWLLVGMVSWGPGCSISEAPPIYLRVSAYQHWVWARINGQALPAPAGPLLALLLALPLSLLAAC</sequence>
<dbReference type="Pfam" id="PF00089">
    <property type="entry name" value="Trypsin"/>
    <property type="match status" value="1"/>
</dbReference>
<dbReference type="PANTHER" id="PTHR24253">
    <property type="entry name" value="TRANSMEMBRANE PROTEASE SERINE"/>
    <property type="match status" value="1"/>
</dbReference>
<name>A0A7J7R2N4_PIPKU</name>
<gene>
    <name evidence="5" type="ORF">mPipKuh1_014216</name>
</gene>
<keyword evidence="5" id="KW-0378">Hydrolase</keyword>
<dbReference type="InterPro" id="IPR009003">
    <property type="entry name" value="Peptidase_S1_PA"/>
</dbReference>
<dbReference type="EMBL" id="JACAGB010000103">
    <property type="protein sequence ID" value="KAF6270352.1"/>
    <property type="molecule type" value="Genomic_DNA"/>
</dbReference>
<organism evidence="5 6">
    <name type="scientific">Pipistrellus kuhlii</name>
    <name type="common">Kuhl's pipistrelle</name>
    <dbReference type="NCBI Taxonomy" id="59472"/>
    <lineage>
        <taxon>Eukaryota</taxon>
        <taxon>Metazoa</taxon>
        <taxon>Chordata</taxon>
        <taxon>Craniata</taxon>
        <taxon>Vertebrata</taxon>
        <taxon>Euteleostomi</taxon>
        <taxon>Mammalia</taxon>
        <taxon>Eutheria</taxon>
        <taxon>Laurasiatheria</taxon>
        <taxon>Chiroptera</taxon>
        <taxon>Yangochiroptera</taxon>
        <taxon>Vespertilionidae</taxon>
        <taxon>Pipistrellus</taxon>
    </lineage>
</organism>
<dbReference type="InterPro" id="IPR043504">
    <property type="entry name" value="Peptidase_S1_PA_chymotrypsin"/>
</dbReference>
<dbReference type="InterPro" id="IPR001314">
    <property type="entry name" value="Peptidase_S1A"/>
</dbReference>
<evidence type="ECO:0000259" key="4">
    <source>
        <dbReference type="PROSITE" id="PS50240"/>
    </source>
</evidence>
<evidence type="ECO:0000256" key="1">
    <source>
        <dbReference type="ARBA" id="ARBA00023157"/>
    </source>
</evidence>
<keyword evidence="1" id="KW-1015">Disulfide bond</keyword>
<dbReference type="GO" id="GO:0005783">
    <property type="term" value="C:endoplasmic reticulum"/>
    <property type="evidence" value="ECO:0007669"/>
    <property type="project" value="TreeGrafter"/>
</dbReference>
<dbReference type="GO" id="GO:0006508">
    <property type="term" value="P:proteolysis"/>
    <property type="evidence" value="ECO:0007669"/>
    <property type="project" value="UniProtKB-KW"/>
</dbReference>
<keyword evidence="6" id="KW-1185">Reference proteome</keyword>
<evidence type="ECO:0000313" key="5">
    <source>
        <dbReference type="EMBL" id="KAF6270352.1"/>
    </source>
</evidence>
<feature type="domain" description="Peptidase S1" evidence="4">
    <location>
        <begin position="178"/>
        <end position="434"/>
    </location>
</feature>
<dbReference type="GO" id="GO:0004298">
    <property type="term" value="F:threonine-type endopeptidase activity"/>
    <property type="evidence" value="ECO:0007669"/>
    <property type="project" value="TreeGrafter"/>
</dbReference>
<feature type="chain" id="PRO_5029677134" evidence="3">
    <location>
        <begin position="39"/>
        <end position="460"/>
    </location>
</feature>
<dbReference type="AlphaFoldDB" id="A0A7J7R2N4"/>
<feature type="signal peptide" evidence="3">
    <location>
        <begin position="1"/>
        <end position="38"/>
    </location>
</feature>
<keyword evidence="5" id="KW-0645">Protease</keyword>
<evidence type="ECO:0000313" key="6">
    <source>
        <dbReference type="Proteomes" id="UP000558488"/>
    </source>
</evidence>
<dbReference type="GO" id="GO:0004252">
    <property type="term" value="F:serine-type endopeptidase activity"/>
    <property type="evidence" value="ECO:0007669"/>
    <property type="project" value="InterPro"/>
</dbReference>
<protein>
    <submittedName>
        <fullName evidence="5">Serine protease 50</fullName>
    </submittedName>
</protein>
<keyword evidence="3" id="KW-0732">Signal</keyword>
<dbReference type="FunFam" id="2.40.10.10:FF:000106">
    <property type="entry name" value="Probable threonine protease PRSS50"/>
    <property type="match status" value="1"/>
</dbReference>
<reference evidence="5 6" key="1">
    <citation type="journal article" date="2020" name="Nature">
        <title>Six reference-quality genomes reveal evolution of bat adaptations.</title>
        <authorList>
            <person name="Jebb D."/>
            <person name="Huang Z."/>
            <person name="Pippel M."/>
            <person name="Hughes G.M."/>
            <person name="Lavrichenko K."/>
            <person name="Devanna P."/>
            <person name="Winkler S."/>
            <person name="Jermiin L.S."/>
            <person name="Skirmuntt E.C."/>
            <person name="Katzourakis A."/>
            <person name="Burkitt-Gray L."/>
            <person name="Ray D.A."/>
            <person name="Sullivan K.A.M."/>
            <person name="Roscito J.G."/>
            <person name="Kirilenko B.M."/>
            <person name="Davalos L.M."/>
            <person name="Corthals A.P."/>
            <person name="Power M.L."/>
            <person name="Jones G."/>
            <person name="Ransome R.D."/>
            <person name="Dechmann D.K.N."/>
            <person name="Locatelli A.G."/>
            <person name="Puechmaille S.J."/>
            <person name="Fedrigo O."/>
            <person name="Jarvis E.D."/>
            <person name="Hiller M."/>
            <person name="Vernes S.C."/>
            <person name="Myers E.W."/>
            <person name="Teeling E.C."/>
        </authorList>
    </citation>
    <scope>NUCLEOTIDE SEQUENCE [LARGE SCALE GENOMIC DNA]</scope>
    <source>
        <strain evidence="5">MPipKuh1</strain>
        <tissue evidence="5">Flight muscle</tissue>
    </source>
</reference>
<dbReference type="SUPFAM" id="SSF50494">
    <property type="entry name" value="Trypsin-like serine proteases"/>
    <property type="match status" value="1"/>
</dbReference>
<evidence type="ECO:0000256" key="2">
    <source>
        <dbReference type="SAM" id="MobiDB-lite"/>
    </source>
</evidence>
<comment type="caution">
    <text evidence="5">The sequence shown here is derived from an EMBL/GenBank/DDBJ whole genome shotgun (WGS) entry which is preliminary data.</text>
</comment>
<dbReference type="PROSITE" id="PS50240">
    <property type="entry name" value="TRYPSIN_DOM"/>
    <property type="match status" value="1"/>
</dbReference>
<feature type="region of interest" description="Disordered" evidence="2">
    <location>
        <begin position="44"/>
        <end position="141"/>
    </location>
</feature>
<proteinExistence type="predicted"/>
<feature type="compositionally biased region" description="Low complexity" evidence="2">
    <location>
        <begin position="62"/>
        <end position="129"/>
    </location>
</feature>
<dbReference type="SMART" id="SM00020">
    <property type="entry name" value="Tryp_SPc"/>
    <property type="match status" value="1"/>
</dbReference>
<dbReference type="PRINTS" id="PR00722">
    <property type="entry name" value="CHYMOTRYPSIN"/>
</dbReference>
<dbReference type="CDD" id="cd00190">
    <property type="entry name" value="Tryp_SPc"/>
    <property type="match status" value="1"/>
</dbReference>
<evidence type="ECO:0000256" key="3">
    <source>
        <dbReference type="SAM" id="SignalP"/>
    </source>
</evidence>